<protein>
    <submittedName>
        <fullName evidence="1">Uncharacterized protein</fullName>
    </submittedName>
</protein>
<reference evidence="1" key="2">
    <citation type="journal article" date="2015" name="Fish Shellfish Immunol.">
        <title>Early steps in the European eel (Anguilla anguilla)-Vibrio vulnificus interaction in the gills: Role of the RtxA13 toxin.</title>
        <authorList>
            <person name="Callol A."/>
            <person name="Pajuelo D."/>
            <person name="Ebbesson L."/>
            <person name="Teles M."/>
            <person name="MacKenzie S."/>
            <person name="Amaro C."/>
        </authorList>
    </citation>
    <scope>NUCLEOTIDE SEQUENCE</scope>
</reference>
<reference evidence="1" key="1">
    <citation type="submission" date="2014-11" db="EMBL/GenBank/DDBJ databases">
        <authorList>
            <person name="Amaro Gonzalez C."/>
        </authorList>
    </citation>
    <scope>NUCLEOTIDE SEQUENCE</scope>
</reference>
<proteinExistence type="predicted"/>
<name>A0A0E9R7L9_ANGAN</name>
<dbReference type="EMBL" id="GBXM01083416">
    <property type="protein sequence ID" value="JAH25161.1"/>
    <property type="molecule type" value="Transcribed_RNA"/>
</dbReference>
<evidence type="ECO:0000313" key="1">
    <source>
        <dbReference type="EMBL" id="JAH25161.1"/>
    </source>
</evidence>
<accession>A0A0E9R7L9</accession>
<sequence length="18" mass="1959">MHLCLGFRVPGVNESVNS</sequence>
<organism evidence="1">
    <name type="scientific">Anguilla anguilla</name>
    <name type="common">European freshwater eel</name>
    <name type="synonym">Muraena anguilla</name>
    <dbReference type="NCBI Taxonomy" id="7936"/>
    <lineage>
        <taxon>Eukaryota</taxon>
        <taxon>Metazoa</taxon>
        <taxon>Chordata</taxon>
        <taxon>Craniata</taxon>
        <taxon>Vertebrata</taxon>
        <taxon>Euteleostomi</taxon>
        <taxon>Actinopterygii</taxon>
        <taxon>Neopterygii</taxon>
        <taxon>Teleostei</taxon>
        <taxon>Anguilliformes</taxon>
        <taxon>Anguillidae</taxon>
        <taxon>Anguilla</taxon>
    </lineage>
</organism>
<dbReference type="AlphaFoldDB" id="A0A0E9R7L9"/>